<comment type="pathway">
    <text evidence="3">Protein modification; protein ubiquitination.</text>
</comment>
<reference evidence="20" key="1">
    <citation type="submission" date="2020-02" db="EMBL/GenBank/DDBJ databases">
        <authorList>
            <person name="Scholz U."/>
            <person name="Mascher M."/>
            <person name="Fiebig A."/>
        </authorList>
    </citation>
    <scope>NUCLEOTIDE SEQUENCE</scope>
</reference>
<keyword evidence="13 17" id="KW-0472">Membrane</keyword>
<accession>A0A7I8KJK3</accession>
<dbReference type="AlphaFoldDB" id="A0A7I8KJK3"/>
<dbReference type="PANTHER" id="PTHR46539:SF1">
    <property type="entry name" value="E3 UBIQUITIN-PROTEIN LIGASE ATL42"/>
    <property type="match status" value="1"/>
</dbReference>
<evidence type="ECO:0000256" key="4">
    <source>
        <dbReference type="ARBA" id="ARBA00012483"/>
    </source>
</evidence>
<keyword evidence="9 15" id="KW-0863">Zinc-finger</keyword>
<keyword evidence="7" id="KW-0479">Metal-binding</keyword>
<feature type="region of interest" description="Disordered" evidence="16">
    <location>
        <begin position="339"/>
        <end position="367"/>
    </location>
</feature>
<dbReference type="InterPro" id="IPR013083">
    <property type="entry name" value="Znf_RING/FYVE/PHD"/>
</dbReference>
<keyword evidence="10" id="KW-0833">Ubl conjugation pathway</keyword>
<evidence type="ECO:0000256" key="12">
    <source>
        <dbReference type="ARBA" id="ARBA00022989"/>
    </source>
</evidence>
<evidence type="ECO:0000256" key="2">
    <source>
        <dbReference type="ARBA" id="ARBA00004167"/>
    </source>
</evidence>
<keyword evidence="12 17" id="KW-1133">Transmembrane helix</keyword>
<dbReference type="SUPFAM" id="SSF57850">
    <property type="entry name" value="RING/U-box"/>
    <property type="match status" value="1"/>
</dbReference>
<feature type="transmembrane region" description="Helical" evidence="17">
    <location>
        <begin position="39"/>
        <end position="62"/>
    </location>
</feature>
<dbReference type="GO" id="GO:0061630">
    <property type="term" value="F:ubiquitin protein ligase activity"/>
    <property type="evidence" value="ECO:0007669"/>
    <property type="project" value="UniProtKB-EC"/>
</dbReference>
<dbReference type="EMBL" id="LR746269">
    <property type="protein sequence ID" value="CAA7397354.1"/>
    <property type="molecule type" value="Genomic_DNA"/>
</dbReference>
<comment type="similarity">
    <text evidence="14">Belongs to the RING-type zinc finger family. ATL subfamily.</text>
</comment>
<evidence type="ECO:0000256" key="8">
    <source>
        <dbReference type="ARBA" id="ARBA00022729"/>
    </source>
</evidence>
<keyword evidence="5" id="KW-0808">Transferase</keyword>
<dbReference type="CDD" id="cd16461">
    <property type="entry name" value="RING-H2_EL5-like"/>
    <property type="match status" value="1"/>
</dbReference>
<evidence type="ECO:0000313" key="21">
    <source>
        <dbReference type="Proteomes" id="UP000663760"/>
    </source>
</evidence>
<evidence type="ECO:0000256" key="7">
    <source>
        <dbReference type="ARBA" id="ARBA00022723"/>
    </source>
</evidence>
<evidence type="ECO:0000256" key="11">
    <source>
        <dbReference type="ARBA" id="ARBA00022833"/>
    </source>
</evidence>
<dbReference type="EC" id="2.3.2.27" evidence="4"/>
<dbReference type="GO" id="GO:0016020">
    <property type="term" value="C:membrane"/>
    <property type="evidence" value="ECO:0007669"/>
    <property type="project" value="UniProtKB-SubCell"/>
</dbReference>
<evidence type="ECO:0000256" key="3">
    <source>
        <dbReference type="ARBA" id="ARBA00004906"/>
    </source>
</evidence>
<dbReference type="FunFam" id="3.30.40.10:FF:000285">
    <property type="entry name" value="RING-H2 finger protein ATL43"/>
    <property type="match status" value="1"/>
</dbReference>
<evidence type="ECO:0000256" key="15">
    <source>
        <dbReference type="PROSITE-ProRule" id="PRU00175"/>
    </source>
</evidence>
<evidence type="ECO:0000313" key="20">
    <source>
        <dbReference type="EMBL" id="CAA7397354.1"/>
    </source>
</evidence>
<name>A0A7I8KJK3_SPIIN</name>
<evidence type="ECO:0000256" key="10">
    <source>
        <dbReference type="ARBA" id="ARBA00022786"/>
    </source>
</evidence>
<sequence>MGPPRRRFLLLLLLWLSGDGAVAQPGPMDTSGSSQLYKPSLPIVIGIFSIVFTITVLIFLCAKFCQARRAAFMLDRWPEGGGRSRLSEGFVAEEEPRLSGADKALIEMLPFFRFSALKGSREGLECAVCLSRFEDTETLRLLPKCKHAFHIGCIDRWLEGHSSCPLCRQRVTFEDVTMFRYTGSSRFLFRSSSSAGGAAAAAPAGDAGLDLFVEREPGGEMGSGKKERSEETLALAAEAERDGGDAHEVLHKFKHRIIVSDVVFKNRWSDLNSADLVSLNSEMLNGISSRRFSMERRASFGPQRGLPMAETAHQKIKEEMEKKILLDRKAGMMNLRLSAADGVPSSSNNSGGGLSGSSTLPKSLIPSGNNRAMSEIVHVSRFSDAAGRSRAAGREGGAGNVKDDTARAIWLPIAKRTVQWFARREKKRSENQETRGADLNV</sequence>
<evidence type="ECO:0000256" key="14">
    <source>
        <dbReference type="ARBA" id="ARBA00024209"/>
    </source>
</evidence>
<comment type="catalytic activity">
    <reaction evidence="1">
        <text>S-ubiquitinyl-[E2 ubiquitin-conjugating enzyme]-L-cysteine + [acceptor protein]-L-lysine = [E2 ubiquitin-conjugating enzyme]-L-cysteine + N(6)-ubiquitinyl-[acceptor protein]-L-lysine.</text>
        <dbReference type="EC" id="2.3.2.27"/>
    </reaction>
</comment>
<organism evidence="20 21">
    <name type="scientific">Spirodela intermedia</name>
    <name type="common">Intermediate duckweed</name>
    <dbReference type="NCBI Taxonomy" id="51605"/>
    <lineage>
        <taxon>Eukaryota</taxon>
        <taxon>Viridiplantae</taxon>
        <taxon>Streptophyta</taxon>
        <taxon>Embryophyta</taxon>
        <taxon>Tracheophyta</taxon>
        <taxon>Spermatophyta</taxon>
        <taxon>Magnoliopsida</taxon>
        <taxon>Liliopsida</taxon>
        <taxon>Araceae</taxon>
        <taxon>Lemnoideae</taxon>
        <taxon>Spirodela</taxon>
    </lineage>
</organism>
<evidence type="ECO:0000256" key="5">
    <source>
        <dbReference type="ARBA" id="ARBA00022679"/>
    </source>
</evidence>
<dbReference type="Gene3D" id="3.30.40.10">
    <property type="entry name" value="Zinc/RING finger domain, C3HC4 (zinc finger)"/>
    <property type="match status" value="1"/>
</dbReference>
<evidence type="ECO:0000256" key="17">
    <source>
        <dbReference type="SAM" id="Phobius"/>
    </source>
</evidence>
<evidence type="ECO:0000259" key="19">
    <source>
        <dbReference type="PROSITE" id="PS50089"/>
    </source>
</evidence>
<keyword evidence="6 17" id="KW-0812">Transmembrane</keyword>
<dbReference type="Pfam" id="PF13639">
    <property type="entry name" value="zf-RING_2"/>
    <property type="match status" value="1"/>
</dbReference>
<comment type="subcellular location">
    <subcellularLocation>
        <location evidence="2">Membrane</location>
        <topology evidence="2">Single-pass membrane protein</topology>
    </subcellularLocation>
</comment>
<dbReference type="PROSITE" id="PS50089">
    <property type="entry name" value="ZF_RING_2"/>
    <property type="match status" value="1"/>
</dbReference>
<dbReference type="InterPro" id="IPR001841">
    <property type="entry name" value="Znf_RING"/>
</dbReference>
<dbReference type="GO" id="GO:0008270">
    <property type="term" value="F:zinc ion binding"/>
    <property type="evidence" value="ECO:0007669"/>
    <property type="project" value="UniProtKB-KW"/>
</dbReference>
<dbReference type="OrthoDB" id="8062037at2759"/>
<evidence type="ECO:0000256" key="16">
    <source>
        <dbReference type="SAM" id="MobiDB-lite"/>
    </source>
</evidence>
<evidence type="ECO:0000256" key="18">
    <source>
        <dbReference type="SAM" id="SignalP"/>
    </source>
</evidence>
<dbReference type="Proteomes" id="UP000663760">
    <property type="component" value="Chromosome 6"/>
</dbReference>
<dbReference type="PANTHER" id="PTHR46539">
    <property type="entry name" value="E3 UBIQUITIN-PROTEIN LIGASE ATL42"/>
    <property type="match status" value="1"/>
</dbReference>
<keyword evidence="21" id="KW-1185">Reference proteome</keyword>
<keyword evidence="8 18" id="KW-0732">Signal</keyword>
<evidence type="ECO:0000256" key="1">
    <source>
        <dbReference type="ARBA" id="ARBA00000900"/>
    </source>
</evidence>
<feature type="domain" description="RING-type" evidence="19">
    <location>
        <begin position="126"/>
        <end position="168"/>
    </location>
</feature>
<protein>
    <recommendedName>
        <fullName evidence="4">RING-type E3 ubiquitin transferase</fullName>
        <ecNumber evidence="4">2.3.2.27</ecNumber>
    </recommendedName>
</protein>
<feature type="chain" id="PRO_5029611352" description="RING-type E3 ubiquitin transferase" evidence="18">
    <location>
        <begin position="24"/>
        <end position="441"/>
    </location>
</feature>
<gene>
    <name evidence="20" type="ORF">SI8410_06008019</name>
</gene>
<proteinExistence type="inferred from homology"/>
<evidence type="ECO:0000256" key="9">
    <source>
        <dbReference type="ARBA" id="ARBA00022771"/>
    </source>
</evidence>
<dbReference type="SMART" id="SM00184">
    <property type="entry name" value="RING"/>
    <property type="match status" value="1"/>
</dbReference>
<feature type="signal peptide" evidence="18">
    <location>
        <begin position="1"/>
        <end position="23"/>
    </location>
</feature>
<evidence type="ECO:0000256" key="6">
    <source>
        <dbReference type="ARBA" id="ARBA00022692"/>
    </source>
</evidence>
<evidence type="ECO:0000256" key="13">
    <source>
        <dbReference type="ARBA" id="ARBA00023136"/>
    </source>
</evidence>
<keyword evidence="11" id="KW-0862">Zinc</keyword>